<keyword evidence="2" id="KW-0812">Transmembrane</keyword>
<organism evidence="3 4">
    <name type="scientific">Zalerion maritima</name>
    <dbReference type="NCBI Taxonomy" id="339359"/>
    <lineage>
        <taxon>Eukaryota</taxon>
        <taxon>Fungi</taxon>
        <taxon>Dikarya</taxon>
        <taxon>Ascomycota</taxon>
        <taxon>Pezizomycotina</taxon>
        <taxon>Sordariomycetes</taxon>
        <taxon>Lulworthiomycetidae</taxon>
        <taxon>Lulworthiales</taxon>
        <taxon>Lulworthiaceae</taxon>
        <taxon>Zalerion</taxon>
    </lineage>
</organism>
<dbReference type="Proteomes" id="UP001201980">
    <property type="component" value="Unassembled WGS sequence"/>
</dbReference>
<reference evidence="3" key="1">
    <citation type="submission" date="2022-07" db="EMBL/GenBank/DDBJ databases">
        <title>Draft genome sequence of Zalerion maritima ATCC 34329, a (micro)plastics degrading marine fungus.</title>
        <authorList>
            <person name="Paco A."/>
            <person name="Goncalves M.F.M."/>
            <person name="Rocha-Santos T.A.P."/>
            <person name="Alves A."/>
        </authorList>
    </citation>
    <scope>NUCLEOTIDE SEQUENCE</scope>
    <source>
        <strain evidence="3">ATCC 34329</strain>
    </source>
</reference>
<evidence type="ECO:0000256" key="2">
    <source>
        <dbReference type="SAM" id="Phobius"/>
    </source>
</evidence>
<dbReference type="AlphaFoldDB" id="A0AAD5WRT2"/>
<dbReference type="PANTHER" id="PTHR35394:SF5">
    <property type="entry name" value="DUF3176 DOMAIN-CONTAINING PROTEIN"/>
    <property type="match status" value="1"/>
</dbReference>
<sequence>MSEGQTYQIPRRPVASRVPSRPDLVGQNLSNTPSVGTPSSLTEVDRAAEDTINIRDARTEDKNGKNTRVEPLSRQESTIPPSQRKRTFSGLSLWAIEGVALLFAFGMLAAIFATLATYQNKRYPNWAYDINLNFLVAIYTIVLRALLLVPLAQIISQGKWTWFSDARPIRDLEVFDSASRSAWGSIRLLFLTWRPNKATLSAIVILMTFAIGPLAQQAVRTELCQIPITVDAEIPIAPSLVSDIILPSFKRTSPAYILRNSISRFAPLRGLLTVDGDQVPSPFFSCATSNCTFPEVTDGITYSSVGYCSECFDQTHLIRDQGAGKFGGINYTVPEWTFADGTVFNMLLAGPTFDQLEVIRVLVSDSSSTLDPWDRVRMMFVSANGCEEGTDPDTGKKTRTCSQDNLADGVAPLPGFNLFAMECAMKMCVRNYNGSVTNNILTEETVSSLDMHSIGRRGFFGKDPTADNQSILEASATPNNYTAVRFPCYANDGVKYTAENISEYAGAITGDYCWDEEGNLYDTDTLTETFTKEFNETIEFPYCISGADYYKTEGAPSIGSADVILFNNTEQGGTWALAPPECSFWAPETLQNMIVTIRQEFDGQCTASVLLDNYFMPPWDDNNCVDQAIANVSTSYDLNRHWIALTWDGGNATLQSVARLWENMAVAGTNALRDNGMQISSSLQQRAYADGTALETTLCVRFDPRWLILASVMVAFTTALLLWAMFETVMVLRQRQKFHVADKPPTWKSSLLPLLFHGLANPNDESSGTASATTASIDDTGRPMEIGELKDKTKDMVVRWRKDCDSEGPGFGLVQRPREK</sequence>
<dbReference type="EMBL" id="JAKWBI020000206">
    <property type="protein sequence ID" value="KAJ2899135.1"/>
    <property type="molecule type" value="Genomic_DNA"/>
</dbReference>
<comment type="caution">
    <text evidence="3">The sequence shown here is derived from an EMBL/GenBank/DDBJ whole genome shotgun (WGS) entry which is preliminary data.</text>
</comment>
<feature type="transmembrane region" description="Helical" evidence="2">
    <location>
        <begin position="198"/>
        <end position="215"/>
    </location>
</feature>
<dbReference type="Pfam" id="PF11374">
    <property type="entry name" value="DUF3176"/>
    <property type="match status" value="1"/>
</dbReference>
<protein>
    <submittedName>
        <fullName evidence="3">Uncharacterized protein</fullName>
    </submittedName>
</protein>
<gene>
    <name evidence="3" type="ORF">MKZ38_003382</name>
</gene>
<feature type="compositionally biased region" description="Polar residues" evidence="1">
    <location>
        <begin position="27"/>
        <end position="42"/>
    </location>
</feature>
<dbReference type="PANTHER" id="PTHR35394">
    <property type="entry name" value="DUF3176 DOMAIN-CONTAINING PROTEIN"/>
    <property type="match status" value="1"/>
</dbReference>
<keyword evidence="4" id="KW-1185">Reference proteome</keyword>
<feature type="transmembrane region" description="Helical" evidence="2">
    <location>
        <begin position="706"/>
        <end position="726"/>
    </location>
</feature>
<accession>A0AAD5WRT2</accession>
<evidence type="ECO:0000313" key="3">
    <source>
        <dbReference type="EMBL" id="KAJ2899135.1"/>
    </source>
</evidence>
<feature type="compositionally biased region" description="Low complexity" evidence="1">
    <location>
        <begin position="10"/>
        <end position="22"/>
    </location>
</feature>
<keyword evidence="2" id="KW-1133">Transmembrane helix</keyword>
<feature type="compositionally biased region" description="Basic and acidic residues" evidence="1">
    <location>
        <begin position="43"/>
        <end position="73"/>
    </location>
</feature>
<feature type="compositionally biased region" description="Basic and acidic residues" evidence="1">
    <location>
        <begin position="779"/>
        <end position="791"/>
    </location>
</feature>
<feature type="transmembrane region" description="Helical" evidence="2">
    <location>
        <begin position="93"/>
        <end position="118"/>
    </location>
</feature>
<evidence type="ECO:0000256" key="1">
    <source>
        <dbReference type="SAM" id="MobiDB-lite"/>
    </source>
</evidence>
<evidence type="ECO:0000313" key="4">
    <source>
        <dbReference type="Proteomes" id="UP001201980"/>
    </source>
</evidence>
<feature type="transmembrane region" description="Helical" evidence="2">
    <location>
        <begin position="130"/>
        <end position="149"/>
    </location>
</feature>
<proteinExistence type="predicted"/>
<feature type="region of interest" description="Disordered" evidence="1">
    <location>
        <begin position="763"/>
        <end position="791"/>
    </location>
</feature>
<feature type="compositionally biased region" description="Low complexity" evidence="1">
    <location>
        <begin position="766"/>
        <end position="776"/>
    </location>
</feature>
<dbReference type="InterPro" id="IPR021514">
    <property type="entry name" value="DUF3176"/>
</dbReference>
<name>A0AAD5WRT2_9PEZI</name>
<feature type="region of interest" description="Disordered" evidence="1">
    <location>
        <begin position="1"/>
        <end position="84"/>
    </location>
</feature>
<keyword evidence="2" id="KW-0472">Membrane</keyword>